<evidence type="ECO:0000256" key="13">
    <source>
        <dbReference type="ARBA" id="ARBA00070113"/>
    </source>
</evidence>
<accession>A0A1I8M2D2</accession>
<dbReference type="VEuPathDB" id="VectorBase:MDOA000545"/>
<evidence type="ECO:0000256" key="6">
    <source>
        <dbReference type="ARBA" id="ARBA00022801"/>
    </source>
</evidence>
<dbReference type="Pfam" id="PF00176">
    <property type="entry name" value="SNF2-rel_dom"/>
    <property type="match status" value="1"/>
</dbReference>
<dbReference type="GO" id="GO:0005737">
    <property type="term" value="C:cytoplasm"/>
    <property type="evidence" value="ECO:0007669"/>
    <property type="project" value="UniProtKB-ARBA"/>
</dbReference>
<feature type="compositionally biased region" description="Acidic residues" evidence="17">
    <location>
        <begin position="81"/>
        <end position="93"/>
    </location>
</feature>
<dbReference type="GO" id="GO:0004386">
    <property type="term" value="F:helicase activity"/>
    <property type="evidence" value="ECO:0007669"/>
    <property type="project" value="UniProtKB-KW"/>
</dbReference>
<dbReference type="InterPro" id="IPR049730">
    <property type="entry name" value="SNF2/RAD54-like_C"/>
</dbReference>
<dbReference type="Proteomes" id="UP001652621">
    <property type="component" value="Unplaced"/>
</dbReference>
<keyword evidence="21" id="KW-1185">Reference proteome</keyword>
<dbReference type="FunFam" id="3.40.50.10810:FF:000043">
    <property type="entry name" value="Transcription termination factor 2"/>
    <property type="match status" value="1"/>
</dbReference>
<dbReference type="AlphaFoldDB" id="A0A1I8M2D2"/>
<dbReference type="RefSeq" id="XP_005178158.1">
    <property type="nucleotide sequence ID" value="XM_005178101.3"/>
</dbReference>
<evidence type="ECO:0000256" key="12">
    <source>
        <dbReference type="ARBA" id="ARBA00023242"/>
    </source>
</evidence>
<dbReference type="GO" id="GO:0005524">
    <property type="term" value="F:ATP binding"/>
    <property type="evidence" value="ECO:0007669"/>
    <property type="project" value="UniProtKB-KW"/>
</dbReference>
<keyword evidence="9" id="KW-0805">Transcription regulation</keyword>
<dbReference type="PANTHER" id="PTHR45626">
    <property type="entry name" value="TRANSCRIPTION TERMINATION FACTOR 2-RELATED"/>
    <property type="match status" value="1"/>
</dbReference>
<dbReference type="CDD" id="cd18793">
    <property type="entry name" value="SF2_C_SNF"/>
    <property type="match status" value="1"/>
</dbReference>
<keyword evidence="6" id="KW-0378">Hydrolase</keyword>
<dbReference type="GO" id="GO:0006281">
    <property type="term" value="P:DNA repair"/>
    <property type="evidence" value="ECO:0007669"/>
    <property type="project" value="TreeGrafter"/>
</dbReference>
<keyword evidence="10" id="KW-0238">DNA-binding</keyword>
<feature type="compositionally biased region" description="Acidic residues" evidence="17">
    <location>
        <begin position="1"/>
        <end position="35"/>
    </location>
</feature>
<dbReference type="Pfam" id="PF00271">
    <property type="entry name" value="Helicase_C"/>
    <property type="match status" value="1"/>
</dbReference>
<dbReference type="PROSITE" id="PS51192">
    <property type="entry name" value="HELICASE_ATP_BIND_1"/>
    <property type="match status" value="1"/>
</dbReference>
<sequence length="1117" mass="125676">MSDSDEIITSDEESSNEEEIATSDAAESGDDDSEVDDSRNQPPSRELTVEDSDVSSDGNESMIVANRNKGKKKKRKAVIESDSELEEEEEELEERAFSPRTRMSITGIRPADLTDDSSEIEYSDDESAKKKSNLSNISEVYNDDEGGDGGSGIETEDEEEDNEKTNSFIEKSAEEKSDIHSSTMNQTDGNASRSEMASNSEIEESSSGKNSSTLSPKVVGNTLGGNVNSPQPPRYSIHFAKEIQDKLSSTLYQPREVEPEIDSSADSDIQIIEKVEKPIELSSDDAGSEEDKENKTHINTTQKNLVQPKILSALNNVAPAMKTPMNKGNLRHVSQEYYDKEIRKFEEMKSELINAEKLLEKISKSLPDGGRQLSLRIERLRNDVSIKSKYIASLYIEDAPGASGPVYPPDDKDSPSQKLQDIQKQRKAFFNNNAAPNWDDLSAAVNQIQPTHTGKQGMATFNNQKVLTMERLKDLHGSLESCPAENVLADDPKGLKVTLMDHQKHALAWMFWREKQKPRGGILADDMGLGKTLTMISLVLASKNREEEEEDEDKEEESESEDDGEPKTGWSSKGRRDYYPGGTLVVCPASLMRQWEDEAQTKVSRHRLTVCVHHGNNRDSKPKHLRTYDIVVTTYNIVAREHKTSGALYGIKWKRIILDEAHVVRNHKAQSSMAVCELKGKNRWALTGTPIQNKEMDVYALLKFLRCSPFDDFAHWKKWIDKSAGGQQRLNTIMKSLMLRRTKAQLQDRGELQCLPKKEIELIEVELDKDEMNVYQKIMIFSRTLFAQFLFQRAERNTDLHYRDQSSKPTFMQSKDPNDAYYKMHKKFTKLHQGTKEIKSHEILVLLLRLRQICCHPGLIDSMLEDDDAHHITTDSDASHPEIDLLEQLNKLAITDKNDSATMMMSNSMNEPDTSLRPEEQVMAKASARVLQRNNPVFNMDRPSSKMVKVMEVLKERVLAAGDKAIVVSQWTSVLNILKTHIERENVATLSLNGSIAVKNRQEIVSEFNNAKSSKRILLLSLTAGGVGLNLVGANHLLLIDLHWNPQLEAQAQDRVYRVGQKKDVIIYKFMCKDTVEERIKALQDHKMALANGVLTGAGATEGSKLTMDDLKGLFGI</sequence>
<dbReference type="Gene3D" id="3.40.50.10810">
    <property type="entry name" value="Tandem AAA-ATPase domain"/>
    <property type="match status" value="1"/>
</dbReference>
<evidence type="ECO:0000256" key="17">
    <source>
        <dbReference type="SAM" id="MobiDB-lite"/>
    </source>
</evidence>
<dbReference type="GO" id="GO:0003677">
    <property type="term" value="F:DNA binding"/>
    <property type="evidence" value="ECO:0007669"/>
    <property type="project" value="UniProtKB-KW"/>
</dbReference>
<evidence type="ECO:0000313" key="21">
    <source>
        <dbReference type="Proteomes" id="UP001652621"/>
    </source>
</evidence>
<feature type="compositionally biased region" description="Acidic residues" evidence="17">
    <location>
        <begin position="547"/>
        <end position="564"/>
    </location>
</feature>
<keyword evidence="7" id="KW-0347">Helicase</keyword>
<evidence type="ECO:0000259" key="19">
    <source>
        <dbReference type="PROSITE" id="PS51194"/>
    </source>
</evidence>
<keyword evidence="8" id="KW-0067">ATP-binding</keyword>
<evidence type="ECO:0000256" key="9">
    <source>
        <dbReference type="ARBA" id="ARBA00023015"/>
    </source>
</evidence>
<dbReference type="InterPro" id="IPR014001">
    <property type="entry name" value="Helicase_ATP-bd"/>
</dbReference>
<dbReference type="InterPro" id="IPR000330">
    <property type="entry name" value="SNF2_N"/>
</dbReference>
<dbReference type="InterPro" id="IPR050628">
    <property type="entry name" value="SNF2_RAD54_helicase_TF"/>
</dbReference>
<dbReference type="CDD" id="cd18072">
    <property type="entry name" value="DEXHc_TTF2"/>
    <property type="match status" value="1"/>
</dbReference>
<keyword evidence="3" id="KW-0806">Transcription termination</keyword>
<dbReference type="eggNOG" id="KOG4439">
    <property type="taxonomic scope" value="Eukaryota"/>
</dbReference>
<dbReference type="SMART" id="SM00490">
    <property type="entry name" value="HELICc"/>
    <property type="match status" value="1"/>
</dbReference>
<reference evidence="22" key="2">
    <citation type="submission" date="2025-04" db="UniProtKB">
        <authorList>
            <consortium name="RefSeq"/>
        </authorList>
    </citation>
    <scope>IDENTIFICATION</scope>
    <source>
        <strain evidence="22">Aabys</strain>
    </source>
</reference>
<feature type="region of interest" description="Disordered" evidence="17">
    <location>
        <begin position="541"/>
        <end position="574"/>
    </location>
</feature>
<feature type="coiled-coil region" evidence="16">
    <location>
        <begin position="338"/>
        <end position="365"/>
    </location>
</feature>
<evidence type="ECO:0000256" key="16">
    <source>
        <dbReference type="SAM" id="Coils"/>
    </source>
</evidence>
<keyword evidence="5" id="KW-0547">Nucleotide-binding</keyword>
<evidence type="ECO:0000313" key="20">
    <source>
        <dbReference type="EnsemblMetazoa" id="MDOA000545-PA"/>
    </source>
</evidence>
<evidence type="ECO:0000256" key="11">
    <source>
        <dbReference type="ARBA" id="ARBA00023163"/>
    </source>
</evidence>
<protein>
    <recommendedName>
        <fullName evidence="13">Transcription termination factor 2</fullName>
    </recommendedName>
    <alternativeName>
        <fullName evidence="15">RNA polymerase II termination factor</fullName>
    </alternativeName>
    <alternativeName>
        <fullName evidence="14">Transcription release factor 2</fullName>
    </alternativeName>
</protein>
<dbReference type="KEGG" id="mde:101895239"/>
<evidence type="ECO:0000259" key="18">
    <source>
        <dbReference type="PROSITE" id="PS51192"/>
    </source>
</evidence>
<comment type="subcellular location">
    <subcellularLocation>
        <location evidence="1">Nucleus</location>
    </subcellularLocation>
</comment>
<evidence type="ECO:0000256" key="7">
    <source>
        <dbReference type="ARBA" id="ARBA00022806"/>
    </source>
</evidence>
<dbReference type="GO" id="GO:0005634">
    <property type="term" value="C:nucleus"/>
    <property type="evidence" value="ECO:0007669"/>
    <property type="project" value="UniProtKB-SubCell"/>
</dbReference>
<gene>
    <name evidence="20" type="primary">101895239</name>
    <name evidence="22" type="synonym">LOC101895239</name>
</gene>
<evidence type="ECO:0000256" key="3">
    <source>
        <dbReference type="ARBA" id="ARBA00022472"/>
    </source>
</evidence>
<proteinExistence type="inferred from homology"/>
<keyword evidence="4" id="KW-0597">Phosphoprotein</keyword>
<keyword evidence="16" id="KW-0175">Coiled coil</keyword>
<evidence type="ECO:0000256" key="5">
    <source>
        <dbReference type="ARBA" id="ARBA00022741"/>
    </source>
</evidence>
<dbReference type="GO" id="GO:0008094">
    <property type="term" value="F:ATP-dependent activity, acting on DNA"/>
    <property type="evidence" value="ECO:0007669"/>
    <property type="project" value="UniProtKB-ARBA"/>
</dbReference>
<evidence type="ECO:0000256" key="8">
    <source>
        <dbReference type="ARBA" id="ARBA00022840"/>
    </source>
</evidence>
<evidence type="ECO:0000256" key="4">
    <source>
        <dbReference type="ARBA" id="ARBA00022553"/>
    </source>
</evidence>
<dbReference type="VEuPathDB" id="VectorBase:MDOMA2_004201"/>
<name>A0A1I8M2D2_MUSDO</name>
<organism evidence="20">
    <name type="scientific">Musca domestica</name>
    <name type="common">House fly</name>
    <dbReference type="NCBI Taxonomy" id="7370"/>
    <lineage>
        <taxon>Eukaryota</taxon>
        <taxon>Metazoa</taxon>
        <taxon>Ecdysozoa</taxon>
        <taxon>Arthropoda</taxon>
        <taxon>Hexapoda</taxon>
        <taxon>Insecta</taxon>
        <taxon>Pterygota</taxon>
        <taxon>Neoptera</taxon>
        <taxon>Endopterygota</taxon>
        <taxon>Diptera</taxon>
        <taxon>Brachycera</taxon>
        <taxon>Muscomorpha</taxon>
        <taxon>Muscoidea</taxon>
        <taxon>Muscidae</taxon>
        <taxon>Musca</taxon>
    </lineage>
</organism>
<dbReference type="STRING" id="7370.A0A1I8M2D2"/>
<evidence type="ECO:0000256" key="15">
    <source>
        <dbReference type="ARBA" id="ARBA00082628"/>
    </source>
</evidence>
<keyword evidence="12" id="KW-0539">Nucleus</keyword>
<dbReference type="InterPro" id="IPR001650">
    <property type="entry name" value="Helicase_C-like"/>
</dbReference>
<dbReference type="OrthoDB" id="423559at2759"/>
<evidence type="ECO:0000313" key="22">
    <source>
        <dbReference type="RefSeq" id="XP_005178158.1"/>
    </source>
</evidence>
<dbReference type="PROSITE" id="PS51194">
    <property type="entry name" value="HELICASE_CTER"/>
    <property type="match status" value="1"/>
</dbReference>
<evidence type="ECO:0000256" key="1">
    <source>
        <dbReference type="ARBA" id="ARBA00004123"/>
    </source>
</evidence>
<comment type="similarity">
    <text evidence="2">Belongs to the SNF2/RAD54 helicase family.</text>
</comment>
<keyword evidence="11" id="KW-0804">Transcription</keyword>
<reference evidence="20" key="1">
    <citation type="submission" date="2020-05" db="UniProtKB">
        <authorList>
            <consortium name="EnsemblMetazoa"/>
        </authorList>
    </citation>
    <scope>IDENTIFICATION</scope>
    <source>
        <strain evidence="20">Aabys</strain>
    </source>
</reference>
<dbReference type="PANTHER" id="PTHR45626:SF50">
    <property type="entry name" value="TRANSCRIPTION TERMINATION FACTOR 2"/>
    <property type="match status" value="1"/>
</dbReference>
<feature type="domain" description="Helicase ATP-binding" evidence="18">
    <location>
        <begin position="512"/>
        <end position="708"/>
    </location>
</feature>
<dbReference type="GO" id="GO:0006353">
    <property type="term" value="P:DNA-templated transcription termination"/>
    <property type="evidence" value="ECO:0007669"/>
    <property type="project" value="UniProtKB-KW"/>
</dbReference>
<feature type="domain" description="Helicase C-terminal" evidence="19">
    <location>
        <begin position="946"/>
        <end position="1112"/>
    </location>
</feature>
<feature type="compositionally biased region" description="Polar residues" evidence="17">
    <location>
        <begin position="180"/>
        <end position="215"/>
    </location>
</feature>
<feature type="compositionally biased region" description="Acidic residues" evidence="17">
    <location>
        <begin position="113"/>
        <end position="125"/>
    </location>
</feature>
<dbReference type="GO" id="GO:0016787">
    <property type="term" value="F:hydrolase activity"/>
    <property type="evidence" value="ECO:0007669"/>
    <property type="project" value="UniProtKB-KW"/>
</dbReference>
<dbReference type="EnsemblMetazoa" id="MDOA000545-RA">
    <property type="protein sequence ID" value="MDOA000545-PA"/>
    <property type="gene ID" value="MDOA000545"/>
</dbReference>
<evidence type="ECO:0000256" key="10">
    <source>
        <dbReference type="ARBA" id="ARBA00023125"/>
    </source>
</evidence>
<evidence type="ECO:0000256" key="14">
    <source>
        <dbReference type="ARBA" id="ARBA00079067"/>
    </source>
</evidence>
<dbReference type="SMART" id="SM00487">
    <property type="entry name" value="DEXDc"/>
    <property type="match status" value="1"/>
</dbReference>
<dbReference type="SUPFAM" id="SSF52540">
    <property type="entry name" value="P-loop containing nucleoside triphosphate hydrolases"/>
    <property type="match status" value="2"/>
</dbReference>
<dbReference type="InterPro" id="IPR027417">
    <property type="entry name" value="P-loop_NTPase"/>
</dbReference>
<dbReference type="InterPro" id="IPR038718">
    <property type="entry name" value="SNF2-like_sf"/>
</dbReference>
<feature type="region of interest" description="Disordered" evidence="17">
    <location>
        <begin position="1"/>
        <end position="234"/>
    </location>
</feature>
<evidence type="ECO:0000256" key="2">
    <source>
        <dbReference type="ARBA" id="ARBA00007025"/>
    </source>
</evidence>
<dbReference type="Gene3D" id="3.40.50.300">
    <property type="entry name" value="P-loop containing nucleotide triphosphate hydrolases"/>
    <property type="match status" value="1"/>
</dbReference>